<comment type="catalytic activity">
    <reaction evidence="4">
        <text>cyclic dehypoxanthinylfutalosinate = 1,4-dihydroxy-6-naphthoate + dihydroxyacetone</text>
        <dbReference type="Rhea" id="RHEA:33087"/>
        <dbReference type="ChEBI" id="CHEBI:16016"/>
        <dbReference type="ChEBI" id="CHEBI:64254"/>
        <dbReference type="ChEBI" id="CHEBI:64270"/>
        <dbReference type="EC" id="4.1.99.29"/>
    </reaction>
</comment>
<evidence type="ECO:0000256" key="1">
    <source>
        <dbReference type="ARBA" id="ARBA00004863"/>
    </source>
</evidence>
<dbReference type="GO" id="GO:0009234">
    <property type="term" value="P:menaquinone biosynthetic process"/>
    <property type="evidence" value="ECO:0007669"/>
    <property type="project" value="UniProtKB-UniRule"/>
</dbReference>
<accession>A0A0X8JNY6</accession>
<dbReference type="EC" id="4.1.99.29" evidence="4"/>
<protein>
    <recommendedName>
        <fullName evidence="4">1,4-dihydroxy-6-naphtoate synthase</fullName>
        <ecNumber evidence="4">4.1.99.29</ecNumber>
    </recommendedName>
    <alternativeName>
        <fullName evidence="4">Menaquinone biosynthetic enzyme MqnD</fullName>
    </alternativeName>
</protein>
<comment type="similarity">
    <text evidence="4">Belongs to the MqnA/MqnD family. MqnD subfamily.</text>
</comment>
<keyword evidence="3 4" id="KW-0456">Lyase</keyword>
<evidence type="ECO:0000256" key="2">
    <source>
        <dbReference type="ARBA" id="ARBA00022428"/>
    </source>
</evidence>
<dbReference type="Gene3D" id="3.40.190.10">
    <property type="entry name" value="Periplasmic binding protein-like II"/>
    <property type="match status" value="2"/>
</dbReference>
<dbReference type="RefSeq" id="WP_066603460.1">
    <property type="nucleotide sequence ID" value="NZ_CP014230.1"/>
</dbReference>
<feature type="binding site" evidence="4">
    <location>
        <begin position="108"/>
        <end position="109"/>
    </location>
    <ligand>
        <name>substrate</name>
    </ligand>
</feature>
<reference evidence="6" key="1">
    <citation type="submission" date="2016-02" db="EMBL/GenBank/DDBJ databases">
        <authorList>
            <person name="Holder M.E."/>
            <person name="Ajami N.J."/>
            <person name="Petrosino J.F."/>
        </authorList>
    </citation>
    <scope>NUCLEOTIDE SEQUENCE [LARGE SCALE GENOMIC DNA]</scope>
    <source>
        <strain evidence="6">DSM 12838</strain>
    </source>
</reference>
<dbReference type="EMBL" id="CP014230">
    <property type="protein sequence ID" value="AMD92297.1"/>
    <property type="molecule type" value="Genomic_DNA"/>
</dbReference>
<evidence type="ECO:0000313" key="6">
    <source>
        <dbReference type="Proteomes" id="UP000063964"/>
    </source>
</evidence>
<dbReference type="OrthoDB" id="9809439at2"/>
<comment type="function">
    <text evidence="4">Catalyzes the conversion of cyclic dehypoxanthine futalosine (cyclic DHFL) into 1,4-dihydroxy-6-naphthoate, a step in the biosynthesis of menaquinone (MK, vitamin K2).</text>
</comment>
<keyword evidence="2 4" id="KW-0474">Menaquinone biosynthesis</keyword>
<dbReference type="InterPro" id="IPR030869">
    <property type="entry name" value="MqnD"/>
</dbReference>
<evidence type="ECO:0000313" key="5">
    <source>
        <dbReference type="EMBL" id="AMD92297.1"/>
    </source>
</evidence>
<dbReference type="SUPFAM" id="SSF53850">
    <property type="entry name" value="Periplasmic binding protein-like II"/>
    <property type="match status" value="1"/>
</dbReference>
<dbReference type="UniPathway" id="UPA00079"/>
<feature type="binding site" evidence="4">
    <location>
        <begin position="57"/>
        <end position="59"/>
    </location>
    <ligand>
        <name>substrate</name>
    </ligand>
</feature>
<dbReference type="CDD" id="cd13635">
    <property type="entry name" value="PBP2_Ttha1568_Mqnd"/>
    <property type="match status" value="1"/>
</dbReference>
<evidence type="ECO:0000256" key="4">
    <source>
        <dbReference type="HAMAP-Rule" id="MF_00996"/>
    </source>
</evidence>
<name>A0A0X8JNY6_9BACT</name>
<gene>
    <name evidence="4" type="primary">mqnD</name>
    <name evidence="5" type="ORF">AXF15_03680</name>
</gene>
<dbReference type="GO" id="GO:0016830">
    <property type="term" value="F:carbon-carbon lyase activity"/>
    <property type="evidence" value="ECO:0007669"/>
    <property type="project" value="UniProtKB-UniRule"/>
</dbReference>
<dbReference type="STRING" id="888061.AXF15_03680"/>
<feature type="active site" description="Proton acceptor" evidence="4">
    <location>
        <position position="147"/>
    </location>
</feature>
<organism evidence="5 6">
    <name type="scientific">Desulfomicrobium orale DSM 12838</name>
    <dbReference type="NCBI Taxonomy" id="888061"/>
    <lineage>
        <taxon>Bacteria</taxon>
        <taxon>Pseudomonadati</taxon>
        <taxon>Thermodesulfobacteriota</taxon>
        <taxon>Desulfovibrionia</taxon>
        <taxon>Desulfovibrionales</taxon>
        <taxon>Desulfomicrobiaceae</taxon>
        <taxon>Desulfomicrobium</taxon>
    </lineage>
</organism>
<dbReference type="InterPro" id="IPR003773">
    <property type="entry name" value="Menaquinone_biosynth"/>
</dbReference>
<dbReference type="HAMAP" id="MF_00996">
    <property type="entry name" value="MqnD"/>
    <property type="match status" value="1"/>
</dbReference>
<comment type="pathway">
    <text evidence="1 4">Quinol/quinone metabolism; menaquinone biosynthesis.</text>
</comment>
<dbReference type="KEGG" id="doa:AXF15_03680"/>
<dbReference type="Pfam" id="PF02621">
    <property type="entry name" value="VitK2_biosynth"/>
    <property type="match status" value="1"/>
</dbReference>
<dbReference type="Proteomes" id="UP000063964">
    <property type="component" value="Chromosome"/>
</dbReference>
<dbReference type="PANTHER" id="PTHR37167:SF1">
    <property type="entry name" value="1,4-DIHYDROXY-6-NAPHTOATE SYNTHASE"/>
    <property type="match status" value="1"/>
</dbReference>
<keyword evidence="6" id="KW-1185">Reference proteome</keyword>
<sequence>MKVLSVAVSPCPNDTFIFGPWALGFTPHPAGRDSRFFWHDVQELNQGALTGTWDVTKVSAATALRLGATHGILSCGGAFGLEHGPKLVVRSGWRGTPQTIAVPGLDTTAMLVLKAALSHPFTPIPMVFDRIVDAVLAGRADAGLLIHETALVYGRYGLDLLLDLGAWWREHTDGLPLPLGCIVIRRALGAGLRETVEECIRSAILFAREHPQAVRPLVAALARELDAATLDQHIAAYVNDFSLDMDTSGKAALDTLQTFRNRP</sequence>
<dbReference type="PANTHER" id="PTHR37167">
    <property type="entry name" value="1,4-DIHYDROXY-6-NAPHTOATE SYNTHASE"/>
    <property type="match status" value="1"/>
</dbReference>
<proteinExistence type="inferred from homology"/>
<evidence type="ECO:0000256" key="3">
    <source>
        <dbReference type="ARBA" id="ARBA00023239"/>
    </source>
</evidence>
<dbReference type="AlphaFoldDB" id="A0A0X8JNY6"/>